<name>A0AAW9QVK0_9CHRO</name>
<dbReference type="AlphaFoldDB" id="A0AAW9QVK0"/>
<dbReference type="Proteomes" id="UP001328733">
    <property type="component" value="Unassembled WGS sequence"/>
</dbReference>
<comment type="caution">
    <text evidence="1">The sequence shown here is derived from an EMBL/GenBank/DDBJ whole genome shotgun (WGS) entry which is preliminary data.</text>
</comment>
<organism evidence="1 2">
    <name type="scientific">Pannus brasiliensis CCIBt3594</name>
    <dbReference type="NCBI Taxonomy" id="1427578"/>
    <lineage>
        <taxon>Bacteria</taxon>
        <taxon>Bacillati</taxon>
        <taxon>Cyanobacteriota</taxon>
        <taxon>Cyanophyceae</taxon>
        <taxon>Oscillatoriophycideae</taxon>
        <taxon>Chroococcales</taxon>
        <taxon>Microcystaceae</taxon>
        <taxon>Pannus</taxon>
    </lineage>
</organism>
<dbReference type="RefSeq" id="WP_332864903.1">
    <property type="nucleotide sequence ID" value="NZ_JBAFSM010000015.1"/>
</dbReference>
<proteinExistence type="predicted"/>
<dbReference type="EMBL" id="JBAFSM010000015">
    <property type="protein sequence ID" value="MEG3437421.1"/>
    <property type="molecule type" value="Genomic_DNA"/>
</dbReference>
<evidence type="ECO:0008006" key="3">
    <source>
        <dbReference type="Google" id="ProtNLM"/>
    </source>
</evidence>
<evidence type="ECO:0000313" key="2">
    <source>
        <dbReference type="Proteomes" id="UP001328733"/>
    </source>
</evidence>
<keyword evidence="2" id="KW-1185">Reference proteome</keyword>
<reference evidence="1 2" key="1">
    <citation type="submission" date="2024-01" db="EMBL/GenBank/DDBJ databases">
        <title>Genomic insights into the taxonomy and metabolism of the cyanobacterium Pannus brasiliensis CCIBt3594.</title>
        <authorList>
            <person name="Machado M."/>
            <person name="Botero N.B."/>
            <person name="Andreote A.P.D."/>
            <person name="Feitosa A.M.T."/>
            <person name="Popin R."/>
            <person name="Sivonen K."/>
            <person name="Fiore M.F."/>
        </authorList>
    </citation>
    <scope>NUCLEOTIDE SEQUENCE [LARGE SCALE GENOMIC DNA]</scope>
    <source>
        <strain evidence="1 2">CCIBt3594</strain>
    </source>
</reference>
<accession>A0AAW9QVK0</accession>
<sequence>MKSRTFQLQTHNGNLVIPPEIQDYLRHCPDNIKISLTIESLEFDRDELDPTADDPDRNKEIKDSFQQSLLEIQQKRSAGRPTISEEDVYQRYGISVE</sequence>
<evidence type="ECO:0000313" key="1">
    <source>
        <dbReference type="EMBL" id="MEG3437421.1"/>
    </source>
</evidence>
<protein>
    <recommendedName>
        <fullName evidence="3">SpoVT-AbrB domain-containing protein</fullName>
    </recommendedName>
</protein>
<gene>
    <name evidence="1" type="ORF">V0288_09850</name>
</gene>